<evidence type="ECO:0008006" key="4">
    <source>
        <dbReference type="Google" id="ProtNLM"/>
    </source>
</evidence>
<dbReference type="Proteomes" id="UP000779900">
    <property type="component" value="Unassembled WGS sequence"/>
</dbReference>
<evidence type="ECO:0000313" key="2">
    <source>
        <dbReference type="EMBL" id="MBM3331147.1"/>
    </source>
</evidence>
<keyword evidence="1" id="KW-0812">Transmembrane</keyword>
<keyword evidence="1" id="KW-0472">Membrane</keyword>
<reference evidence="2" key="1">
    <citation type="submission" date="2019-03" db="EMBL/GenBank/DDBJ databases">
        <title>Lake Tanganyika Metagenome-Assembled Genomes (MAGs).</title>
        <authorList>
            <person name="Tran P."/>
        </authorList>
    </citation>
    <scope>NUCLEOTIDE SEQUENCE</scope>
    <source>
        <strain evidence="2">K_DeepCast_150m_m2_040</strain>
    </source>
</reference>
<feature type="transmembrane region" description="Helical" evidence="1">
    <location>
        <begin position="111"/>
        <end position="135"/>
    </location>
</feature>
<dbReference type="Gene3D" id="1.20.120.1630">
    <property type="match status" value="1"/>
</dbReference>
<gene>
    <name evidence="2" type="ORF">FJY68_04745</name>
</gene>
<organism evidence="2 3">
    <name type="scientific">candidate division WOR-3 bacterium</name>
    <dbReference type="NCBI Taxonomy" id="2052148"/>
    <lineage>
        <taxon>Bacteria</taxon>
        <taxon>Bacteria division WOR-3</taxon>
    </lineage>
</organism>
<evidence type="ECO:0000313" key="3">
    <source>
        <dbReference type="Proteomes" id="UP000779900"/>
    </source>
</evidence>
<sequence>MSSFVKRFKPGRFLWTALVTLYFLFFFTNFLRDAIPDRMALPTLFAYLFVLWLSIEYYFGSPFFQSGVVEHSALWRGVFAFFVYPFFAYLAGDFIWWHWTQIPVPAVVTGLLGLAVFGLGTYLRLGTLFALLGIAQVRPPARGSKEETLLLPEKRFVALRFQRFVRHPRYFATFIQLVGAALVFRSWGGLVLAAAVGLPLLLTQTRSEDARLSDLLKSEFKTYTESVPAFWPRFR</sequence>
<accession>A0A937XDQ0</accession>
<protein>
    <recommendedName>
        <fullName evidence="4">Isoprenylcysteine carboxylmethyltransferase family protein</fullName>
    </recommendedName>
</protein>
<feature type="transmembrane region" description="Helical" evidence="1">
    <location>
        <begin position="170"/>
        <end position="202"/>
    </location>
</feature>
<name>A0A937XDQ0_UNCW3</name>
<feature type="transmembrane region" description="Helical" evidence="1">
    <location>
        <begin position="73"/>
        <end position="99"/>
    </location>
</feature>
<proteinExistence type="predicted"/>
<comment type="caution">
    <text evidence="2">The sequence shown here is derived from an EMBL/GenBank/DDBJ whole genome shotgun (WGS) entry which is preliminary data.</text>
</comment>
<keyword evidence="1" id="KW-1133">Transmembrane helix</keyword>
<evidence type="ECO:0000256" key="1">
    <source>
        <dbReference type="SAM" id="Phobius"/>
    </source>
</evidence>
<feature type="transmembrane region" description="Helical" evidence="1">
    <location>
        <begin position="44"/>
        <end position="61"/>
    </location>
</feature>
<dbReference type="EMBL" id="VGIR01000020">
    <property type="protein sequence ID" value="MBM3331147.1"/>
    <property type="molecule type" value="Genomic_DNA"/>
</dbReference>
<feature type="transmembrane region" description="Helical" evidence="1">
    <location>
        <begin position="12"/>
        <end position="32"/>
    </location>
</feature>
<dbReference type="AlphaFoldDB" id="A0A937XDQ0"/>